<reference evidence="2 3" key="1">
    <citation type="submission" date="2016-04" db="EMBL/GenBank/DDBJ databases">
        <title>A degradative enzymes factory behind the ericoid mycorrhizal symbiosis.</title>
        <authorList>
            <consortium name="DOE Joint Genome Institute"/>
            <person name="Martino E."/>
            <person name="Morin E."/>
            <person name="Grelet G."/>
            <person name="Kuo A."/>
            <person name="Kohler A."/>
            <person name="Daghino S."/>
            <person name="Barry K."/>
            <person name="Choi C."/>
            <person name="Cichocki N."/>
            <person name="Clum A."/>
            <person name="Copeland A."/>
            <person name="Hainaut M."/>
            <person name="Haridas S."/>
            <person name="Labutti K."/>
            <person name="Lindquist E."/>
            <person name="Lipzen A."/>
            <person name="Khouja H.-R."/>
            <person name="Murat C."/>
            <person name="Ohm R."/>
            <person name="Olson A."/>
            <person name="Spatafora J."/>
            <person name="Veneault-Fourrey C."/>
            <person name="Henrissat B."/>
            <person name="Grigoriev I."/>
            <person name="Martin F."/>
            <person name="Perotto S."/>
        </authorList>
    </citation>
    <scope>NUCLEOTIDE SEQUENCE [LARGE SCALE GENOMIC DNA]</scope>
    <source>
        <strain evidence="2 3">F</strain>
    </source>
</reference>
<protein>
    <recommendedName>
        <fullName evidence="4">CBM1 domain-containing protein</fullName>
    </recommendedName>
</protein>
<feature type="chain" id="PRO_5014402863" description="CBM1 domain-containing protein" evidence="1">
    <location>
        <begin position="21"/>
        <end position="137"/>
    </location>
</feature>
<feature type="signal peptide" evidence="1">
    <location>
        <begin position="1"/>
        <end position="20"/>
    </location>
</feature>
<gene>
    <name evidence="2" type="ORF">L207DRAFT_580902</name>
</gene>
<name>A0A2J6RUM9_HYAVF</name>
<dbReference type="EMBL" id="KZ613943">
    <property type="protein sequence ID" value="PMD42231.1"/>
    <property type="molecule type" value="Genomic_DNA"/>
</dbReference>
<evidence type="ECO:0000313" key="3">
    <source>
        <dbReference type="Proteomes" id="UP000235786"/>
    </source>
</evidence>
<proteinExistence type="predicted"/>
<sequence length="137" mass="14083">MLFSKLAIPSLLALTCSVASQVIITITSTLTVVPVTITPLSTSTSTVFVTVKGQPSSTKSTATATYTVTVTAQAPATTAAAVCPLAEGGSCGLWNPAPGGCRQCAANLTCRSVLWSSSRCETQAQTIYTITQTVYKS</sequence>
<evidence type="ECO:0008006" key="4">
    <source>
        <dbReference type="Google" id="ProtNLM"/>
    </source>
</evidence>
<dbReference type="AlphaFoldDB" id="A0A2J6RUM9"/>
<accession>A0A2J6RUM9</accession>
<organism evidence="2 3">
    <name type="scientific">Hyaloscypha variabilis (strain UAMH 11265 / GT02V1 / F)</name>
    <name type="common">Meliniomyces variabilis</name>
    <dbReference type="NCBI Taxonomy" id="1149755"/>
    <lineage>
        <taxon>Eukaryota</taxon>
        <taxon>Fungi</taxon>
        <taxon>Dikarya</taxon>
        <taxon>Ascomycota</taxon>
        <taxon>Pezizomycotina</taxon>
        <taxon>Leotiomycetes</taxon>
        <taxon>Helotiales</taxon>
        <taxon>Hyaloscyphaceae</taxon>
        <taxon>Hyaloscypha</taxon>
        <taxon>Hyaloscypha variabilis</taxon>
    </lineage>
</organism>
<keyword evidence="1" id="KW-0732">Signal</keyword>
<evidence type="ECO:0000313" key="2">
    <source>
        <dbReference type="EMBL" id="PMD42231.1"/>
    </source>
</evidence>
<evidence type="ECO:0000256" key="1">
    <source>
        <dbReference type="SAM" id="SignalP"/>
    </source>
</evidence>
<dbReference type="OrthoDB" id="3564246at2759"/>
<keyword evidence="3" id="KW-1185">Reference proteome</keyword>
<dbReference type="Proteomes" id="UP000235786">
    <property type="component" value="Unassembled WGS sequence"/>
</dbReference>